<dbReference type="Proteomes" id="UP000177097">
    <property type="component" value="Unassembled WGS sequence"/>
</dbReference>
<evidence type="ECO:0000313" key="2">
    <source>
        <dbReference type="Proteomes" id="UP000177097"/>
    </source>
</evidence>
<dbReference type="STRING" id="1802389.A3C17_02730"/>
<accession>A0A1F7U040</accession>
<evidence type="ECO:0000313" key="1">
    <source>
        <dbReference type="EMBL" id="OGL71592.1"/>
    </source>
</evidence>
<dbReference type="SUPFAM" id="SSF53756">
    <property type="entry name" value="UDP-Glycosyltransferase/glycogen phosphorylase"/>
    <property type="match status" value="1"/>
</dbReference>
<organism evidence="1 2">
    <name type="scientific">Candidatus Uhrbacteria bacterium RIFCSPHIGHO2_02_FULL_53_13</name>
    <dbReference type="NCBI Taxonomy" id="1802389"/>
    <lineage>
        <taxon>Bacteria</taxon>
        <taxon>Candidatus Uhriibacteriota</taxon>
    </lineage>
</organism>
<gene>
    <name evidence="1" type="ORF">A3C17_02730</name>
</gene>
<dbReference type="Gene3D" id="3.40.50.2000">
    <property type="entry name" value="Glycogen Phosphorylase B"/>
    <property type="match status" value="1"/>
</dbReference>
<protein>
    <submittedName>
        <fullName evidence="1">Uncharacterized protein</fullName>
    </submittedName>
</protein>
<name>A0A1F7U040_9BACT</name>
<dbReference type="EMBL" id="MGDX01000010">
    <property type="protein sequence ID" value="OGL71592.1"/>
    <property type="molecule type" value="Genomic_DNA"/>
</dbReference>
<comment type="caution">
    <text evidence="1">The sequence shown here is derived from an EMBL/GenBank/DDBJ whole genome shotgun (WGS) entry which is preliminary data.</text>
</comment>
<dbReference type="AlphaFoldDB" id="A0A1F7U040"/>
<sequence length="374" mass="40648">MIAAGVNPNSIWAVVKDPGGTNGVLPVVDELTNRGHDVRIIRNGWAATQDTLFGFNVEPTDIDSGVLEQDGLPRPDLLLTSTCSKGGTGMELIARLRGQCPTVALQDIWGGALAAEYWQDPRYRPDYVLANDIVGRDIMCRVWPDFSHLHIMVVGFPAMDHLASFDLASARAEARVECNLTSRVPVVLYLGGGTGTGETLAMLVKALDALQHHKAHVVQLIARPHPRMYTDYPAEAVRWNDACAKFRGILVKDPPVDWTVEQAIAASDLVVSMASTAQLTAALMGVPSISVLTPAIGERVYREAYRGIVEEFPLVTMELARKAKSVHGLGDLLGAFFKGAPLVDLSPDRHLRQMVGKSAEFAADAVEMILHTRR</sequence>
<proteinExistence type="predicted"/>
<reference evidence="1 2" key="1">
    <citation type="journal article" date="2016" name="Nat. Commun.">
        <title>Thousands of microbial genomes shed light on interconnected biogeochemical processes in an aquifer system.</title>
        <authorList>
            <person name="Anantharaman K."/>
            <person name="Brown C.T."/>
            <person name="Hug L.A."/>
            <person name="Sharon I."/>
            <person name="Castelle C.J."/>
            <person name="Probst A.J."/>
            <person name="Thomas B.C."/>
            <person name="Singh A."/>
            <person name="Wilkins M.J."/>
            <person name="Karaoz U."/>
            <person name="Brodie E.L."/>
            <person name="Williams K.H."/>
            <person name="Hubbard S.S."/>
            <person name="Banfield J.F."/>
        </authorList>
    </citation>
    <scope>NUCLEOTIDE SEQUENCE [LARGE SCALE GENOMIC DNA]</scope>
</reference>